<evidence type="ECO:0000256" key="1">
    <source>
        <dbReference type="SAM" id="SignalP"/>
    </source>
</evidence>
<protein>
    <recommendedName>
        <fullName evidence="4">DUF3757 domain-containing protein</fullName>
    </recommendedName>
</protein>
<organism evidence="2 3">
    <name type="scientific">Luteibacter sahnii</name>
    <dbReference type="NCBI Taxonomy" id="3021977"/>
    <lineage>
        <taxon>Bacteria</taxon>
        <taxon>Pseudomonadati</taxon>
        <taxon>Pseudomonadota</taxon>
        <taxon>Gammaproteobacteria</taxon>
        <taxon>Lysobacterales</taxon>
        <taxon>Rhodanobacteraceae</taxon>
        <taxon>Luteibacter</taxon>
    </lineage>
</organism>
<keyword evidence="1" id="KW-0732">Signal</keyword>
<gene>
    <name evidence="2" type="ORF">P3W24_16460</name>
</gene>
<proteinExistence type="predicted"/>
<accession>A0ABT6BEH5</accession>
<evidence type="ECO:0000313" key="3">
    <source>
        <dbReference type="Proteomes" id="UP001528850"/>
    </source>
</evidence>
<evidence type="ECO:0000313" key="2">
    <source>
        <dbReference type="EMBL" id="MDF4026566.1"/>
    </source>
</evidence>
<sequence length="134" mass="14443">MSLSTRFLPALALAAVLAGPAWAAKDDPAASLARITQGRVAGTPQRCISLFQGSNTQIVDKTTIAYRVGNTWYVNQLKSGASSLDDDDILVTRTFGSQLCEMDSVDLIDRYTCGYRGFVILGPFVPYAPPRKAP</sequence>
<name>A0ABT6BEH5_9GAMM</name>
<comment type="caution">
    <text evidence="2">The sequence shown here is derived from an EMBL/GenBank/DDBJ whole genome shotgun (WGS) entry which is preliminary data.</text>
</comment>
<feature type="signal peptide" evidence="1">
    <location>
        <begin position="1"/>
        <end position="23"/>
    </location>
</feature>
<dbReference type="Proteomes" id="UP001528850">
    <property type="component" value="Unassembled WGS sequence"/>
</dbReference>
<reference evidence="2 3" key="1">
    <citation type="journal article" date="2024" name="Curr. Microbiol.">
        <title>Luteibacter sahnii sp. nov., A Novel Yellow-Colored Xanthomonadin Pigment Producing Probiotic Bacterium from Healthy Rice Seed Microbiome.</title>
        <authorList>
            <person name="Jaiswal G."/>
            <person name="Rana R."/>
            <person name="Nayak P.K."/>
            <person name="Chouhan R."/>
            <person name="Gandhi S.G."/>
            <person name="Patel H.K."/>
            <person name="Patil P.B."/>
        </authorList>
    </citation>
    <scope>NUCLEOTIDE SEQUENCE [LARGE SCALE GENOMIC DNA]</scope>
    <source>
        <strain evidence="2 3">PPL201</strain>
    </source>
</reference>
<keyword evidence="3" id="KW-1185">Reference proteome</keyword>
<dbReference type="EMBL" id="JARJJS010000005">
    <property type="protein sequence ID" value="MDF4026566.1"/>
    <property type="molecule type" value="Genomic_DNA"/>
</dbReference>
<evidence type="ECO:0008006" key="4">
    <source>
        <dbReference type="Google" id="ProtNLM"/>
    </source>
</evidence>
<feature type="chain" id="PRO_5047098625" description="DUF3757 domain-containing protein" evidence="1">
    <location>
        <begin position="24"/>
        <end position="134"/>
    </location>
</feature>